<accession>A0A9X1UXB0</accession>
<keyword evidence="3" id="KW-1185">Reference proteome</keyword>
<evidence type="ECO:0000256" key="1">
    <source>
        <dbReference type="SAM" id="MobiDB-lite"/>
    </source>
</evidence>
<reference evidence="2" key="1">
    <citation type="submission" date="2021-12" db="EMBL/GenBank/DDBJ databases">
        <title>Description of Gramella crocea sp. nov., a new bacterium isolated from activated sludge.</title>
        <authorList>
            <person name="Zhang X."/>
        </authorList>
    </citation>
    <scope>NUCLEOTIDE SEQUENCE</scope>
    <source>
        <strain evidence="2">YB25</strain>
    </source>
</reference>
<dbReference type="EMBL" id="JAJSON010000023">
    <property type="protein sequence ID" value="MCG9972112.1"/>
    <property type="molecule type" value="Genomic_DNA"/>
</dbReference>
<dbReference type="Proteomes" id="UP001139344">
    <property type="component" value="Unassembled WGS sequence"/>
</dbReference>
<gene>
    <name evidence="2" type="ORF">LU635_10735</name>
</gene>
<comment type="caution">
    <text evidence="2">The sequence shown here is derived from an EMBL/GenBank/DDBJ whole genome shotgun (WGS) entry which is preliminary data.</text>
</comment>
<organism evidence="2 3">
    <name type="scientific">Christiangramia crocea</name>
    <dbReference type="NCBI Taxonomy" id="2904124"/>
    <lineage>
        <taxon>Bacteria</taxon>
        <taxon>Pseudomonadati</taxon>
        <taxon>Bacteroidota</taxon>
        <taxon>Flavobacteriia</taxon>
        <taxon>Flavobacteriales</taxon>
        <taxon>Flavobacteriaceae</taxon>
        <taxon>Christiangramia</taxon>
    </lineage>
</organism>
<proteinExistence type="predicted"/>
<evidence type="ECO:0000313" key="2">
    <source>
        <dbReference type="EMBL" id="MCG9972112.1"/>
    </source>
</evidence>
<protein>
    <submittedName>
        <fullName evidence="2">Uncharacterized protein</fullName>
    </submittedName>
</protein>
<sequence>MGQQISPSEAKKLLENWTKPGGPGKTMGPNYKDTYETYFTVAELKAYLEYVENNISDNPGVRIYFGSYGTGPGPKKGYNTVFLAPTQGGGDAEADVNLDEVQNNYSLDAYNSGGTKFPPDPYQ</sequence>
<name>A0A9X1UXB0_9FLAO</name>
<feature type="region of interest" description="Disordered" evidence="1">
    <location>
        <begin position="1"/>
        <end position="30"/>
    </location>
</feature>
<dbReference type="AlphaFoldDB" id="A0A9X1UXB0"/>
<dbReference type="RefSeq" id="WP_240099042.1">
    <property type="nucleotide sequence ID" value="NZ_JAJSON010000023.1"/>
</dbReference>
<evidence type="ECO:0000313" key="3">
    <source>
        <dbReference type="Proteomes" id="UP001139344"/>
    </source>
</evidence>